<evidence type="ECO:0000256" key="1">
    <source>
        <dbReference type="ARBA" id="ARBA00005350"/>
    </source>
</evidence>
<comment type="cofactor">
    <cofactor evidence="2">
        <name>Ca(2+)</name>
        <dbReference type="ChEBI" id="CHEBI:29108"/>
    </cofactor>
</comment>
<dbReference type="PANTHER" id="PTHR23248:SF63">
    <property type="entry name" value="PHOSPHOLIPID SCRAMBLASE"/>
    <property type="match status" value="1"/>
</dbReference>
<dbReference type="Proteomes" id="UP001519460">
    <property type="component" value="Unassembled WGS sequence"/>
</dbReference>
<protein>
    <recommendedName>
        <fullName evidence="2">Phospholipid scramblase</fullName>
    </recommendedName>
</protein>
<evidence type="ECO:0000256" key="2">
    <source>
        <dbReference type="RuleBase" id="RU363116"/>
    </source>
</evidence>
<gene>
    <name evidence="4" type="ORF">BaRGS_00023373</name>
</gene>
<dbReference type="AlphaFoldDB" id="A0ABD0KEF1"/>
<organism evidence="4 5">
    <name type="scientific">Batillaria attramentaria</name>
    <dbReference type="NCBI Taxonomy" id="370345"/>
    <lineage>
        <taxon>Eukaryota</taxon>
        <taxon>Metazoa</taxon>
        <taxon>Spiralia</taxon>
        <taxon>Lophotrochozoa</taxon>
        <taxon>Mollusca</taxon>
        <taxon>Gastropoda</taxon>
        <taxon>Caenogastropoda</taxon>
        <taxon>Sorbeoconcha</taxon>
        <taxon>Cerithioidea</taxon>
        <taxon>Batillariidae</taxon>
        <taxon>Batillaria</taxon>
    </lineage>
</organism>
<feature type="compositionally biased region" description="Low complexity" evidence="3">
    <location>
        <begin position="1"/>
        <end position="45"/>
    </location>
</feature>
<keyword evidence="5" id="KW-1185">Reference proteome</keyword>
<feature type="region of interest" description="Disordered" evidence="3">
    <location>
        <begin position="1"/>
        <end position="49"/>
    </location>
</feature>
<evidence type="ECO:0000256" key="3">
    <source>
        <dbReference type="SAM" id="MobiDB-lite"/>
    </source>
</evidence>
<dbReference type="PANTHER" id="PTHR23248">
    <property type="entry name" value="PHOSPHOLIPID SCRAMBLASE-RELATED"/>
    <property type="match status" value="1"/>
</dbReference>
<name>A0ABD0KEF1_9CAEN</name>
<dbReference type="Pfam" id="PF03803">
    <property type="entry name" value="Scramblase"/>
    <property type="match status" value="2"/>
</dbReference>
<evidence type="ECO:0000313" key="5">
    <source>
        <dbReference type="Proteomes" id="UP001519460"/>
    </source>
</evidence>
<reference evidence="4 5" key="1">
    <citation type="journal article" date="2023" name="Sci. Data">
        <title>Genome assembly of the Korean intertidal mud-creeper Batillaria attramentaria.</title>
        <authorList>
            <person name="Patra A.K."/>
            <person name="Ho P.T."/>
            <person name="Jun S."/>
            <person name="Lee S.J."/>
            <person name="Kim Y."/>
            <person name="Won Y.J."/>
        </authorList>
    </citation>
    <scope>NUCLEOTIDE SEQUENCE [LARGE SCALE GENOMIC DNA]</scope>
    <source>
        <strain evidence="4">Wonlab-2016</strain>
    </source>
</reference>
<proteinExistence type="inferred from homology"/>
<comment type="caution">
    <text evidence="4">The sequence shown here is derived from an EMBL/GenBank/DDBJ whole genome shotgun (WGS) entry which is preliminary data.</text>
</comment>
<comment type="function">
    <text evidence="2">May mediate accelerated ATP-independent bidirectional transbilayer migration of phospholipids upon binding calcium ions that results in a loss of phospholipid asymmetry in the plasma membrane.</text>
</comment>
<evidence type="ECO:0000313" key="4">
    <source>
        <dbReference type="EMBL" id="KAK7485425.1"/>
    </source>
</evidence>
<keyword evidence="2" id="KW-0106">Calcium</keyword>
<comment type="similarity">
    <text evidence="1 2">Belongs to the phospholipid scramblase family.</text>
</comment>
<keyword evidence="2" id="KW-0564">Palmitate</keyword>
<dbReference type="InterPro" id="IPR005552">
    <property type="entry name" value="Scramblase"/>
</dbReference>
<dbReference type="EMBL" id="JACVVK020000195">
    <property type="protein sequence ID" value="KAK7485425.1"/>
    <property type="molecule type" value="Genomic_DNA"/>
</dbReference>
<accession>A0ABD0KEF1</accession>
<sequence>MAQQQQYGMQPQYGQQPQYGMQQGPPGVVAGQPQPGQPGQQMGWMQPPPPPPGCPPGMEYLCHLDQILVKQETSMMEILTGWEVKNKFKLLNSVGQQVYYAMEESETCMRICCGPQRGFVYHITDNMQQEIFRIRREFQCCKGCNCCPCESCYYFASVEDRNGTQNLIAEVRGPCCPCQNVCCTNDIEMPIFDMKTNSEMGKISKQWPGLLKEMFTDSDNFRVTFPVESDDMMLYEQKQNNQ</sequence>
<keyword evidence="2" id="KW-0449">Lipoprotein</keyword>